<dbReference type="InterPro" id="IPR004130">
    <property type="entry name" value="Gpn"/>
</dbReference>
<dbReference type="InParanoid" id="L2GKV2"/>
<dbReference type="CDD" id="cd17868">
    <property type="entry name" value="GPN"/>
    <property type="match status" value="1"/>
</dbReference>
<feature type="non-terminal residue" evidence="6">
    <location>
        <position position="1"/>
    </location>
</feature>
<keyword evidence="3 5" id="KW-0378">Hydrolase</keyword>
<dbReference type="OMA" id="LYTHMTV"/>
<dbReference type="VEuPathDB" id="MicrosporidiaDB:VICG_01470"/>
<dbReference type="AlphaFoldDB" id="L2GKV2"/>
<gene>
    <name evidence="6" type="ORF">VICG_01470</name>
</gene>
<dbReference type="STRING" id="993615.L2GKV2"/>
<evidence type="ECO:0000256" key="5">
    <source>
        <dbReference type="RuleBase" id="RU365059"/>
    </source>
</evidence>
<accession>L2GKV2</accession>
<evidence type="ECO:0000256" key="3">
    <source>
        <dbReference type="ARBA" id="ARBA00022801"/>
    </source>
</evidence>
<dbReference type="GO" id="GO:0003924">
    <property type="term" value="F:GTPase activity"/>
    <property type="evidence" value="ECO:0007669"/>
    <property type="project" value="TreeGrafter"/>
</dbReference>
<dbReference type="PANTHER" id="PTHR21231:SF7">
    <property type="entry name" value="GPN-LOOP GTPASE 3"/>
    <property type="match status" value="1"/>
</dbReference>
<dbReference type="FunCoup" id="L2GKV2">
    <property type="interactions" value="237"/>
</dbReference>
<dbReference type="Gene3D" id="3.40.50.300">
    <property type="entry name" value="P-loop containing nucleotide triphosphate hydrolases"/>
    <property type="match status" value="1"/>
</dbReference>
<sequence>VYPSYEWHLGSAFRPPMGHAVFVFGAAGAGKTTFCRNLKENGLPKRNIRLINLDPAQESGGDYDLDLCDFITVKEIMNECDYGPNGALFYALREMCENIDELDLQDFENDYFVFDCPGQIELFIHSDILQTCVKHVKNFAKIAIVYLIDSTNFMNSSKLMYSLLCATISMYRFYLPVLNVVSKSDLLDEEKLGQIISGEDIFESEFSDDESGRLSRAIVEYVDSHGMLDFIPLDWKNEDMVESLLLCLDNILQRYDDEEPREVKCD</sequence>
<comment type="subunit">
    <text evidence="5">Binds to RNA polymerase II (RNAPII).</text>
</comment>
<protein>
    <recommendedName>
        <fullName evidence="5">GPN-loop GTPase 3</fullName>
    </recommendedName>
</protein>
<dbReference type="RefSeq" id="XP_007604916.1">
    <property type="nucleotide sequence ID" value="XM_007604854.1"/>
</dbReference>
<proteinExistence type="inferred from homology"/>
<evidence type="ECO:0000256" key="2">
    <source>
        <dbReference type="ARBA" id="ARBA00022741"/>
    </source>
</evidence>
<keyword evidence="2 5" id="KW-0547">Nucleotide-binding</keyword>
<evidence type="ECO:0000256" key="1">
    <source>
        <dbReference type="ARBA" id="ARBA00005290"/>
    </source>
</evidence>
<evidence type="ECO:0000256" key="4">
    <source>
        <dbReference type="ARBA" id="ARBA00023134"/>
    </source>
</evidence>
<dbReference type="SUPFAM" id="SSF52540">
    <property type="entry name" value="P-loop containing nucleoside triphosphate hydrolases"/>
    <property type="match status" value="1"/>
</dbReference>
<dbReference type="GO" id="GO:0005525">
    <property type="term" value="F:GTP binding"/>
    <property type="evidence" value="ECO:0007669"/>
    <property type="project" value="UniProtKB-KW"/>
</dbReference>
<evidence type="ECO:0000313" key="7">
    <source>
        <dbReference type="Proteomes" id="UP000011082"/>
    </source>
</evidence>
<evidence type="ECO:0000313" key="6">
    <source>
        <dbReference type="EMBL" id="ELA41486.1"/>
    </source>
</evidence>
<dbReference type="InterPro" id="IPR027417">
    <property type="entry name" value="P-loop_NTPase"/>
</dbReference>
<comment type="similarity">
    <text evidence="1 5">Belongs to the GPN-loop GTPase family.</text>
</comment>
<keyword evidence="4 5" id="KW-0342">GTP-binding</keyword>
<dbReference type="Proteomes" id="UP000011082">
    <property type="component" value="Unassembled WGS sequence"/>
</dbReference>
<organism evidence="6 7">
    <name type="scientific">Vittaforma corneae (strain ATCC 50505)</name>
    <name type="common">Microsporidian parasite</name>
    <name type="synonym">Nosema corneum</name>
    <dbReference type="NCBI Taxonomy" id="993615"/>
    <lineage>
        <taxon>Eukaryota</taxon>
        <taxon>Fungi</taxon>
        <taxon>Fungi incertae sedis</taxon>
        <taxon>Microsporidia</taxon>
        <taxon>Nosematidae</taxon>
        <taxon>Vittaforma</taxon>
    </lineage>
</organism>
<dbReference type="Pfam" id="PF03029">
    <property type="entry name" value="ATP_bind_1"/>
    <property type="match status" value="1"/>
</dbReference>
<name>L2GKV2_VITCO</name>
<reference evidence="7" key="1">
    <citation type="submission" date="2011-05" db="EMBL/GenBank/DDBJ databases">
        <title>The genome sequence of Vittaforma corneae strain ATCC 50505.</title>
        <authorList>
            <consortium name="The Broad Institute Genome Sequencing Platform"/>
            <person name="Cuomo C."/>
            <person name="Didier E."/>
            <person name="Bowers L."/>
            <person name="Young S.K."/>
            <person name="Zeng Q."/>
            <person name="Gargeya S."/>
            <person name="Fitzgerald M."/>
            <person name="Haas B."/>
            <person name="Abouelleil A."/>
            <person name="Alvarado L."/>
            <person name="Arachchi H.M."/>
            <person name="Berlin A."/>
            <person name="Chapman S.B."/>
            <person name="Gearin G."/>
            <person name="Goldberg J."/>
            <person name="Griggs A."/>
            <person name="Gujja S."/>
            <person name="Hansen M."/>
            <person name="Heiman D."/>
            <person name="Howarth C."/>
            <person name="Larimer J."/>
            <person name="Lui A."/>
            <person name="MacDonald P.J.P."/>
            <person name="McCowen C."/>
            <person name="Montmayeur A."/>
            <person name="Murphy C."/>
            <person name="Neiman D."/>
            <person name="Pearson M."/>
            <person name="Priest M."/>
            <person name="Roberts A."/>
            <person name="Saif S."/>
            <person name="Shea T."/>
            <person name="Sisk P."/>
            <person name="Stolte C."/>
            <person name="Sykes S."/>
            <person name="Wortman J."/>
            <person name="Nusbaum C."/>
            <person name="Birren B."/>
        </authorList>
    </citation>
    <scope>NUCLEOTIDE SEQUENCE [LARGE SCALE GENOMIC DNA]</scope>
    <source>
        <strain evidence="7">ATCC 50505</strain>
    </source>
</reference>
<dbReference type="EMBL" id="JH370143">
    <property type="protein sequence ID" value="ELA41486.1"/>
    <property type="molecule type" value="Genomic_DNA"/>
</dbReference>
<dbReference type="HOGENOM" id="CLU_037460_0_0_1"/>
<keyword evidence="7" id="KW-1185">Reference proteome</keyword>
<comment type="function">
    <text evidence="5">Small GTPase required for proper nuclear import of RNA polymerase II and III (RNAPII and RNAPIII). May act at an RNAP assembly step prior to nuclear import.</text>
</comment>
<dbReference type="OrthoDB" id="5839at2759"/>
<dbReference type="PANTHER" id="PTHR21231">
    <property type="entry name" value="XPA-BINDING PROTEIN 1-RELATED"/>
    <property type="match status" value="1"/>
</dbReference>
<dbReference type="GeneID" id="19882181"/>